<evidence type="ECO:0000256" key="5">
    <source>
        <dbReference type="ARBA" id="ARBA00022833"/>
    </source>
</evidence>
<protein>
    <recommendedName>
        <fullName evidence="9">Insulin-degrading enzyme</fullName>
        <ecNumber evidence="8">3.4.24.56</ecNumber>
    </recommendedName>
    <alternativeName>
        <fullName evidence="11">Insulin protease</fullName>
    </alternativeName>
    <alternativeName>
        <fullName evidence="10">Insulysin</fullName>
    </alternativeName>
</protein>
<evidence type="ECO:0000259" key="13">
    <source>
        <dbReference type="Pfam" id="PF00675"/>
    </source>
</evidence>
<dbReference type="GO" id="GO:0046872">
    <property type="term" value="F:metal ion binding"/>
    <property type="evidence" value="ECO:0007669"/>
    <property type="project" value="UniProtKB-KW"/>
</dbReference>
<dbReference type="Pfam" id="PF22456">
    <property type="entry name" value="PqqF-like_C_4"/>
    <property type="match status" value="1"/>
</dbReference>
<evidence type="ECO:0000256" key="6">
    <source>
        <dbReference type="ARBA" id="ARBA00023049"/>
    </source>
</evidence>
<dbReference type="PANTHER" id="PTHR43690:SF18">
    <property type="entry name" value="INSULIN-DEGRADING ENZYME-RELATED"/>
    <property type="match status" value="1"/>
</dbReference>
<dbReference type="InterPro" id="IPR054734">
    <property type="entry name" value="PqqF-like_C_4"/>
</dbReference>
<keyword evidence="6 17" id="KW-0482">Metalloprotease</keyword>
<feature type="domain" description="Peptidase M16 C-terminal" evidence="14">
    <location>
        <begin position="246"/>
        <end position="424"/>
    </location>
</feature>
<evidence type="ECO:0000259" key="14">
    <source>
        <dbReference type="Pfam" id="PF05193"/>
    </source>
</evidence>
<dbReference type="InterPro" id="IPR050626">
    <property type="entry name" value="Peptidase_M16"/>
</dbReference>
<evidence type="ECO:0000256" key="12">
    <source>
        <dbReference type="RuleBase" id="RU004447"/>
    </source>
</evidence>
<evidence type="ECO:0000256" key="2">
    <source>
        <dbReference type="ARBA" id="ARBA00022670"/>
    </source>
</evidence>
<evidence type="ECO:0000259" key="15">
    <source>
        <dbReference type="Pfam" id="PF16187"/>
    </source>
</evidence>
<dbReference type="PROSITE" id="PS00143">
    <property type="entry name" value="INSULINASE"/>
    <property type="match status" value="1"/>
</dbReference>
<dbReference type="Pfam" id="PF16187">
    <property type="entry name" value="Peptidase_M16_M"/>
    <property type="match status" value="1"/>
</dbReference>
<feature type="domain" description="Peptidase M16 N-terminal" evidence="13">
    <location>
        <begin position="82"/>
        <end position="220"/>
    </location>
</feature>
<evidence type="ECO:0000256" key="3">
    <source>
        <dbReference type="ARBA" id="ARBA00022723"/>
    </source>
</evidence>
<keyword evidence="3" id="KW-0479">Metal-binding</keyword>
<dbReference type="EC" id="3.4.24.56" evidence="8"/>
<dbReference type="GO" id="GO:0005829">
    <property type="term" value="C:cytosol"/>
    <property type="evidence" value="ECO:0007669"/>
    <property type="project" value="TreeGrafter"/>
</dbReference>
<dbReference type="InterPro" id="IPR011249">
    <property type="entry name" value="Metalloenz_LuxS/M16"/>
</dbReference>
<dbReference type="Pfam" id="PF00675">
    <property type="entry name" value="Peptidase_M16"/>
    <property type="match status" value="1"/>
</dbReference>
<name>A0A1E1X3C2_9ACAR</name>
<dbReference type="FunFam" id="3.30.830.10:FF:000004">
    <property type="entry name" value="Putative insulin-degrading enzyme"/>
    <property type="match status" value="1"/>
</dbReference>
<evidence type="ECO:0000259" key="16">
    <source>
        <dbReference type="Pfam" id="PF22456"/>
    </source>
</evidence>
<feature type="domain" description="Coenzyme PQQ synthesis protein F-like C-terminal lobe" evidence="16">
    <location>
        <begin position="815"/>
        <end position="913"/>
    </location>
</feature>
<evidence type="ECO:0000256" key="10">
    <source>
        <dbReference type="ARBA" id="ARBA00074992"/>
    </source>
</evidence>
<feature type="non-terminal residue" evidence="17">
    <location>
        <position position="1"/>
    </location>
</feature>
<evidence type="ECO:0000313" key="17">
    <source>
        <dbReference type="EMBL" id="JAT93769.1"/>
    </source>
</evidence>
<keyword evidence="5" id="KW-0862">Zinc</keyword>
<evidence type="ECO:0000256" key="7">
    <source>
        <dbReference type="ARBA" id="ARBA00052248"/>
    </source>
</evidence>
<comment type="catalytic activity">
    <reaction evidence="7">
        <text>Degradation of insulin, glucagon and other polypeptides. No action on proteins.</text>
        <dbReference type="EC" id="3.4.24.56"/>
    </reaction>
</comment>
<comment type="similarity">
    <text evidence="1 12">Belongs to the peptidase M16 family.</text>
</comment>
<evidence type="ECO:0000256" key="1">
    <source>
        <dbReference type="ARBA" id="ARBA00007261"/>
    </source>
</evidence>
<dbReference type="GO" id="GO:0004222">
    <property type="term" value="F:metalloendopeptidase activity"/>
    <property type="evidence" value="ECO:0007669"/>
    <property type="project" value="UniProtKB-EC"/>
</dbReference>
<dbReference type="InterPro" id="IPR007863">
    <property type="entry name" value="Peptidase_M16_C"/>
</dbReference>
<dbReference type="InterPro" id="IPR001431">
    <property type="entry name" value="Pept_M16_Zn_BS"/>
</dbReference>
<evidence type="ECO:0000256" key="9">
    <source>
        <dbReference type="ARBA" id="ARBA00070422"/>
    </source>
</evidence>
<dbReference type="FunFam" id="3.30.830.10:FF:000003">
    <property type="entry name" value="Insulin-degrading enzyme"/>
    <property type="match status" value="1"/>
</dbReference>
<dbReference type="InterPro" id="IPR011765">
    <property type="entry name" value="Pept_M16_N"/>
</dbReference>
<dbReference type="InterPro" id="IPR032632">
    <property type="entry name" value="Peptidase_M16_M"/>
</dbReference>
<evidence type="ECO:0000256" key="8">
    <source>
        <dbReference type="ARBA" id="ARBA00066874"/>
    </source>
</evidence>
<dbReference type="AlphaFoldDB" id="A0A1E1X3C2"/>
<evidence type="ECO:0000256" key="11">
    <source>
        <dbReference type="ARBA" id="ARBA00080349"/>
    </source>
</evidence>
<keyword evidence="2 17" id="KW-0645">Protease</keyword>
<evidence type="ECO:0000256" key="4">
    <source>
        <dbReference type="ARBA" id="ARBA00022801"/>
    </source>
</evidence>
<dbReference type="Gene3D" id="3.30.830.10">
    <property type="entry name" value="Metalloenzyme, LuxS/M16 peptidase-like"/>
    <property type="match status" value="4"/>
</dbReference>
<dbReference type="GO" id="GO:0051603">
    <property type="term" value="P:proteolysis involved in protein catabolic process"/>
    <property type="evidence" value="ECO:0007669"/>
    <property type="project" value="TreeGrafter"/>
</dbReference>
<dbReference type="GO" id="GO:0005739">
    <property type="term" value="C:mitochondrion"/>
    <property type="evidence" value="ECO:0007669"/>
    <property type="project" value="TreeGrafter"/>
</dbReference>
<organism evidence="17">
    <name type="scientific">Amblyomma aureolatum</name>
    <dbReference type="NCBI Taxonomy" id="187763"/>
    <lineage>
        <taxon>Eukaryota</taxon>
        <taxon>Metazoa</taxon>
        <taxon>Ecdysozoa</taxon>
        <taxon>Arthropoda</taxon>
        <taxon>Chelicerata</taxon>
        <taxon>Arachnida</taxon>
        <taxon>Acari</taxon>
        <taxon>Parasitiformes</taxon>
        <taxon>Ixodida</taxon>
        <taxon>Ixodoidea</taxon>
        <taxon>Ixodidae</taxon>
        <taxon>Amblyomminae</taxon>
        <taxon>Amblyomma</taxon>
    </lineage>
</organism>
<dbReference type="SUPFAM" id="SSF63411">
    <property type="entry name" value="LuxS/MPP-like metallohydrolase"/>
    <property type="match status" value="4"/>
</dbReference>
<accession>A0A1E1X3C2</accession>
<dbReference type="FunFam" id="3.30.830.10:FF:000005">
    <property type="entry name" value="nardilysin isoform X1"/>
    <property type="match status" value="1"/>
</dbReference>
<dbReference type="PANTHER" id="PTHR43690">
    <property type="entry name" value="NARDILYSIN"/>
    <property type="match status" value="1"/>
</dbReference>
<dbReference type="GO" id="GO:0043171">
    <property type="term" value="P:peptide catabolic process"/>
    <property type="evidence" value="ECO:0007669"/>
    <property type="project" value="TreeGrafter"/>
</dbReference>
<sequence>SPLMFVRSGWSFFLSRRGAFTLRECYTSCVLPGQRTIRASSTKAYMMPSVDADHGARVYNSIAQSESDKNLYRGLELCNGMKVLLISDPSTDKSAAALNVQVGYMSDPWELPGLAHFCEHMLFLGTEKYPSENEYHKYLCQHAGSSNAFTASDHTCYYFDVAPENLEPALDRFAAFFVCPLFNEDATDREVNAIHSEHIKNIQNDSWRLKQLEASTADPKHDFSKFGSGNKTTLDSIPKSKGLMVRDELLKFHQQWYSSNIMSLVVLGKESLDDLARMVVPLFSVVPNKGVEAPTWPQHPYGLEQLGLRAHVVPVKDNRFLHMTFPTPDLRQYYRAGPGDYVAHLIGHEGPGSLLSELKARGWVNSLVGGEKDGARGFSFTIVNVDLTEEGMEHTDDIVRLVFQYLNMLRNEGPQKWIFQELQELWRVAFRFKGKDTPQSYVRDLSGMLHYLPFQDILAGPYILDEYRPDLIKDLLDYLRPDNVRVAAVAKHFTGQTDSVEKWYGTLYKLDRIPEAVMQVWQEPGVNENLKLPPRNEFIPSNFDQCPRESEGEQLPVMIKNTEGTRVWFVQDHTYNLPKAVLHFEFKSPVAYQDPHHTNMTHMFVRLFTDALNEYTYAAMQAGLSYSLDNTIYGIVLSIRGYNDKQHVLLSKIMDKLTNFVVDQQRFDILKEAYVRGLKNFTAEPPHQHAVYYTYMLLAQKVWSHNEMLEATDELTKERVQEMIPKLLSRMHIECLMHGNLTRQRALELVGIVENSLQGTRPLLPSELVGHREHQLLERGEYIYEQVNQVHHASSIQTYFQCGPQETRANMLVELLCQLITEPCYNILRTQEQLGYLVASGPRRSNGVQGIRIIVQSDRPPLFLDSRIEAFLVYIEEYIHNMSDEEFESNKTALAARRLEKPKKLSQLANRYWMEILYQQYNFDRDAIEVASLEGLTKADLLIFFKEHIAAGAPFRKKLSVHIKCCGQGDTTDDTSPTNGPLWIKNVAEFKRSLGLYPLPKACINVQPPQSGAKSKL</sequence>
<reference evidence="17" key="1">
    <citation type="journal article" date="2017" name="Front. Cell. Infect. Microbiol.">
        <title>The Distinct Transcriptional Response of the Midgut of Amblyomma sculptum and Amblyomma aureolatum Ticks to Rickettsia rickettsii Correlates to Their Differences in Susceptibility to Infection.</title>
        <authorList>
            <person name="Martins L.A."/>
            <person name="Galletti M.F.B.M."/>
            <person name="Ribeiro J.M."/>
            <person name="Fujita A."/>
            <person name="Costa F.B."/>
            <person name="Labruna M.B."/>
            <person name="Daffre S."/>
            <person name="Fogaca A.C."/>
        </authorList>
    </citation>
    <scope>NUCLEOTIDE SEQUENCE</scope>
</reference>
<dbReference type="Pfam" id="PF05193">
    <property type="entry name" value="Peptidase_M16_C"/>
    <property type="match status" value="1"/>
</dbReference>
<proteinExistence type="evidence at transcript level"/>
<dbReference type="EMBL" id="GFAC01005419">
    <property type="protein sequence ID" value="JAT93769.1"/>
    <property type="molecule type" value="mRNA"/>
</dbReference>
<feature type="domain" description="Peptidase M16 middle/third" evidence="15">
    <location>
        <begin position="430"/>
        <end position="711"/>
    </location>
</feature>
<keyword evidence="4" id="KW-0378">Hydrolase</keyword>